<dbReference type="Gene3D" id="1.20.5.120">
    <property type="entry name" value="Proteasome activator pa28, N-terminal domain"/>
    <property type="match status" value="1"/>
</dbReference>
<dbReference type="GO" id="GO:0061136">
    <property type="term" value="P:regulation of proteasomal protein catabolic process"/>
    <property type="evidence" value="ECO:0007669"/>
    <property type="project" value="TreeGrafter"/>
</dbReference>
<evidence type="ECO:0000313" key="6">
    <source>
        <dbReference type="Proteomes" id="UP000677054"/>
    </source>
</evidence>
<feature type="domain" description="Proteasome activator PA28 N-terminal" evidence="3">
    <location>
        <begin position="9"/>
        <end position="64"/>
    </location>
</feature>
<evidence type="ECO:0000256" key="1">
    <source>
        <dbReference type="ARBA" id="ARBA00005883"/>
    </source>
</evidence>
<dbReference type="PANTHER" id="PTHR10660">
    <property type="entry name" value="PROTEASOME REGULATOR PA28"/>
    <property type="match status" value="1"/>
</dbReference>
<dbReference type="InterPro" id="IPR036996">
    <property type="entry name" value="PA28_N_sf"/>
</dbReference>
<proteinExistence type="inferred from homology"/>
<keyword evidence="6" id="KW-1185">Reference proteome</keyword>
<dbReference type="InterPro" id="IPR003186">
    <property type="entry name" value="PA28_C"/>
</dbReference>
<organism evidence="5">
    <name type="scientific">Darwinula stevensoni</name>
    <dbReference type="NCBI Taxonomy" id="69355"/>
    <lineage>
        <taxon>Eukaryota</taxon>
        <taxon>Metazoa</taxon>
        <taxon>Ecdysozoa</taxon>
        <taxon>Arthropoda</taxon>
        <taxon>Crustacea</taxon>
        <taxon>Oligostraca</taxon>
        <taxon>Ostracoda</taxon>
        <taxon>Podocopa</taxon>
        <taxon>Podocopida</taxon>
        <taxon>Darwinulocopina</taxon>
        <taxon>Darwinuloidea</taxon>
        <taxon>Darwinulidae</taxon>
        <taxon>Darwinula</taxon>
    </lineage>
</organism>
<dbReference type="Proteomes" id="UP000677054">
    <property type="component" value="Unassembled WGS sequence"/>
</dbReference>
<dbReference type="GO" id="GO:0005737">
    <property type="term" value="C:cytoplasm"/>
    <property type="evidence" value="ECO:0007669"/>
    <property type="project" value="TreeGrafter"/>
</dbReference>
<dbReference type="PANTHER" id="PTHR10660:SF2">
    <property type="entry name" value="LD45860P"/>
    <property type="match status" value="1"/>
</dbReference>
<reference evidence="5" key="1">
    <citation type="submission" date="2020-11" db="EMBL/GenBank/DDBJ databases">
        <authorList>
            <person name="Tran Van P."/>
        </authorList>
    </citation>
    <scope>NUCLEOTIDE SEQUENCE</scope>
</reference>
<evidence type="ECO:0000259" key="3">
    <source>
        <dbReference type="Pfam" id="PF02251"/>
    </source>
</evidence>
<evidence type="ECO:0008006" key="7">
    <source>
        <dbReference type="Google" id="ProtNLM"/>
    </source>
</evidence>
<dbReference type="InterPro" id="IPR036252">
    <property type="entry name" value="Proteasome_activ_sf"/>
</dbReference>
<evidence type="ECO:0000256" key="2">
    <source>
        <dbReference type="ARBA" id="ARBA00022942"/>
    </source>
</evidence>
<dbReference type="GO" id="GO:0061133">
    <property type="term" value="F:endopeptidase activator activity"/>
    <property type="evidence" value="ECO:0007669"/>
    <property type="project" value="TreeGrafter"/>
</dbReference>
<dbReference type="Pfam" id="PF02251">
    <property type="entry name" value="PA28_N"/>
    <property type="match status" value="1"/>
</dbReference>
<sequence>MEDMQDPGKKVQDYRDQVIKEGEKMVKDGFPKRIVRLNEILQSKAFNIPDLLSLHSDLKIPVPQADFFQPILDGTRKLDKMECSFTVPGTNVYVLPCGTVPANDEIVQMINVVKPLVRQLVEDANLLKIWVSFLIPKIEDGNNFGVSIQEDTLAEIRVVESEAAAFYDQISKYFCTRGKIISKVAKYPHIEDYRKNVQELDEKEYLSLRLILMEVRNHYATLHDFITKNIEKIQKPRSANMVNMY</sequence>
<dbReference type="InterPro" id="IPR009077">
    <property type="entry name" value="Proteasome_activ_PA28"/>
</dbReference>
<dbReference type="OrthoDB" id="6591885at2759"/>
<dbReference type="GO" id="GO:0005654">
    <property type="term" value="C:nucleoplasm"/>
    <property type="evidence" value="ECO:0007669"/>
    <property type="project" value="TreeGrafter"/>
</dbReference>
<protein>
    <recommendedName>
        <fullName evidence="7">Proteasome activator complex subunit 3</fullName>
    </recommendedName>
</protein>
<evidence type="ECO:0000259" key="4">
    <source>
        <dbReference type="Pfam" id="PF02252"/>
    </source>
</evidence>
<dbReference type="Gene3D" id="1.20.120.180">
    <property type="entry name" value="Proteasome activator pa28, C-terminal domain"/>
    <property type="match status" value="1"/>
</dbReference>
<name>A0A7R9ADT1_9CRUS</name>
<dbReference type="SUPFAM" id="SSF47216">
    <property type="entry name" value="Proteasome activator"/>
    <property type="match status" value="1"/>
</dbReference>
<gene>
    <name evidence="5" type="ORF">DSTB1V02_LOCUS12102</name>
</gene>
<dbReference type="FunFam" id="1.20.120.180:FF:000001">
    <property type="entry name" value="Proteasome activator complex subunit 3"/>
    <property type="match status" value="1"/>
</dbReference>
<dbReference type="InterPro" id="IPR036997">
    <property type="entry name" value="PA28_C_sf"/>
</dbReference>
<feature type="domain" description="Proteasome activator PA28 C-terminal" evidence="4">
    <location>
        <begin position="100"/>
        <end position="241"/>
    </location>
</feature>
<dbReference type="EMBL" id="CAJPEV010004331">
    <property type="protein sequence ID" value="CAG0901610.1"/>
    <property type="molecule type" value="Genomic_DNA"/>
</dbReference>
<accession>A0A7R9ADT1</accession>
<comment type="similarity">
    <text evidence="1">Belongs to the PA28 family.</text>
</comment>
<dbReference type="Pfam" id="PF02252">
    <property type="entry name" value="PA28_C"/>
    <property type="match status" value="1"/>
</dbReference>
<evidence type="ECO:0000313" key="5">
    <source>
        <dbReference type="EMBL" id="CAD7252344.1"/>
    </source>
</evidence>
<dbReference type="GO" id="GO:2000045">
    <property type="term" value="P:regulation of G1/S transition of mitotic cell cycle"/>
    <property type="evidence" value="ECO:0007669"/>
    <property type="project" value="TreeGrafter"/>
</dbReference>
<dbReference type="GO" id="GO:0008537">
    <property type="term" value="C:proteasome activator complex"/>
    <property type="evidence" value="ECO:0007669"/>
    <property type="project" value="InterPro"/>
</dbReference>
<dbReference type="InterPro" id="IPR003185">
    <property type="entry name" value="Proteasome_activ_PA28_N"/>
</dbReference>
<dbReference type="AlphaFoldDB" id="A0A7R9ADT1"/>
<keyword evidence="2" id="KW-0647">Proteasome</keyword>
<dbReference type="EMBL" id="LR903848">
    <property type="protein sequence ID" value="CAD7252344.1"/>
    <property type="molecule type" value="Genomic_DNA"/>
</dbReference>